<keyword evidence="1" id="KW-0812">Transmembrane</keyword>
<protein>
    <submittedName>
        <fullName evidence="3">Uncharacterized protein LOC124808011 isoform X3</fullName>
    </submittedName>
</protein>
<feature type="transmembrane region" description="Helical" evidence="1">
    <location>
        <begin position="7"/>
        <end position="30"/>
    </location>
</feature>
<dbReference type="RefSeq" id="XP_065667540.1">
    <property type="nucleotide sequence ID" value="XM_065811468.1"/>
</dbReference>
<name>A0ABM4CZZ5_HYDVU</name>
<reference evidence="3" key="1">
    <citation type="submission" date="2025-08" db="UniProtKB">
        <authorList>
            <consortium name="RefSeq"/>
        </authorList>
    </citation>
    <scope>IDENTIFICATION</scope>
</reference>
<organism evidence="2 3">
    <name type="scientific">Hydra vulgaris</name>
    <name type="common">Hydra</name>
    <name type="synonym">Hydra attenuata</name>
    <dbReference type="NCBI Taxonomy" id="6087"/>
    <lineage>
        <taxon>Eukaryota</taxon>
        <taxon>Metazoa</taxon>
        <taxon>Cnidaria</taxon>
        <taxon>Hydrozoa</taxon>
        <taxon>Hydroidolina</taxon>
        <taxon>Anthoathecata</taxon>
        <taxon>Aplanulata</taxon>
        <taxon>Hydridae</taxon>
        <taxon>Hydra</taxon>
    </lineage>
</organism>
<dbReference type="Proteomes" id="UP001652625">
    <property type="component" value="Chromosome 12"/>
</dbReference>
<proteinExistence type="predicted"/>
<keyword evidence="1" id="KW-0472">Membrane</keyword>
<keyword evidence="2" id="KW-1185">Reference proteome</keyword>
<dbReference type="GeneID" id="124808011"/>
<keyword evidence="1" id="KW-1133">Transmembrane helix</keyword>
<evidence type="ECO:0000313" key="2">
    <source>
        <dbReference type="Proteomes" id="UP001652625"/>
    </source>
</evidence>
<evidence type="ECO:0000256" key="1">
    <source>
        <dbReference type="SAM" id="Phobius"/>
    </source>
</evidence>
<accession>A0ABM4CZZ5</accession>
<sequence length="153" mass="17780">MNLRDKIAFGLLGASISFVTIRWLLCYVSWEWIYKLESIEEIGSFSIVKDIRGEEPYMTIKMRCFYDDNRLYGNAWEAIMKNNSCHAKLFQKCFRNRTVPGRQETHVLTFTLKKGISQCVCVDVTGWCLEVCENIPDIRCCLDRGEQSVLCRG</sequence>
<gene>
    <name evidence="3" type="primary">LOC124808011</name>
</gene>
<evidence type="ECO:0000313" key="3">
    <source>
        <dbReference type="RefSeq" id="XP_065667540.1"/>
    </source>
</evidence>